<dbReference type="InterPro" id="IPR001372">
    <property type="entry name" value="Dynein_light_chain_typ-1/2"/>
</dbReference>
<comment type="subcellular location">
    <subcellularLocation>
        <location evidence="1">Cytoplasm</location>
        <location evidence="1">Cytoskeleton</location>
    </subcellularLocation>
</comment>
<keyword evidence="2" id="KW-1185">Reference proteome</keyword>
<dbReference type="SUPFAM" id="SSF54648">
    <property type="entry name" value="DLC"/>
    <property type="match status" value="1"/>
</dbReference>
<dbReference type="Pfam" id="PF01221">
    <property type="entry name" value="Dynein_light"/>
    <property type="match status" value="1"/>
</dbReference>
<dbReference type="Proteomes" id="UP000095287">
    <property type="component" value="Unplaced"/>
</dbReference>
<dbReference type="WBParaSite" id="L893_g30803.t1">
    <property type="protein sequence ID" value="L893_g30803.t1"/>
    <property type="gene ID" value="L893_g30803"/>
</dbReference>
<name>A0A1I7ZXM6_9BILA</name>
<dbReference type="SMART" id="SM01375">
    <property type="entry name" value="Dynein_light"/>
    <property type="match status" value="1"/>
</dbReference>
<dbReference type="GO" id="GO:0005868">
    <property type="term" value="C:cytoplasmic dynein complex"/>
    <property type="evidence" value="ECO:0007669"/>
    <property type="project" value="TreeGrafter"/>
</dbReference>
<keyword evidence="1" id="KW-0493">Microtubule</keyword>
<dbReference type="Gene3D" id="3.30.740.10">
    <property type="entry name" value="Protein Inhibitor Of Neuronal Nitric Oxide Synthase"/>
    <property type="match status" value="1"/>
</dbReference>
<keyword evidence="1" id="KW-0963">Cytoplasm</keyword>
<reference evidence="3" key="1">
    <citation type="submission" date="2016-11" db="UniProtKB">
        <authorList>
            <consortium name="WormBaseParasite"/>
        </authorList>
    </citation>
    <scope>IDENTIFICATION</scope>
</reference>
<evidence type="ECO:0000313" key="3">
    <source>
        <dbReference type="WBParaSite" id="L893_g30803.t1"/>
    </source>
</evidence>
<evidence type="ECO:0000256" key="1">
    <source>
        <dbReference type="RuleBase" id="RU365010"/>
    </source>
</evidence>
<evidence type="ECO:0000313" key="2">
    <source>
        <dbReference type="Proteomes" id="UP000095287"/>
    </source>
</evidence>
<dbReference type="PANTHER" id="PTHR11886">
    <property type="entry name" value="DYNEIN LIGHT CHAIN"/>
    <property type="match status" value="1"/>
</dbReference>
<dbReference type="InterPro" id="IPR037177">
    <property type="entry name" value="DLC_sf"/>
</dbReference>
<keyword evidence="1" id="KW-0505">Motor protein</keyword>
<proteinExistence type="inferred from homology"/>
<dbReference type="GO" id="GO:0045505">
    <property type="term" value="F:dynein intermediate chain binding"/>
    <property type="evidence" value="ECO:0007669"/>
    <property type="project" value="TreeGrafter"/>
</dbReference>
<comment type="similarity">
    <text evidence="1">Belongs to the dynein light chain family.</text>
</comment>
<accession>A0A1I7ZXM6</accession>
<keyword evidence="1" id="KW-0243">Dynein</keyword>
<organism evidence="2 3">
    <name type="scientific">Steinernema glaseri</name>
    <dbReference type="NCBI Taxonomy" id="37863"/>
    <lineage>
        <taxon>Eukaryota</taxon>
        <taxon>Metazoa</taxon>
        <taxon>Ecdysozoa</taxon>
        <taxon>Nematoda</taxon>
        <taxon>Chromadorea</taxon>
        <taxon>Rhabditida</taxon>
        <taxon>Tylenchina</taxon>
        <taxon>Panagrolaimomorpha</taxon>
        <taxon>Strongyloidoidea</taxon>
        <taxon>Steinernematidae</taxon>
        <taxon>Steinernema</taxon>
    </lineage>
</organism>
<sequence length="107" mass="12287">MGSMRRDGQLEFAVVHMSSLPPSLLQEACNVASASMRRSEDEVEVARNLKNHFDERYGGNWHCIVGRNFGSFVTYDDDNLCYFKVGKTSVLLFRTYTQLSQFIRRSP</sequence>
<keyword evidence="1" id="KW-0206">Cytoskeleton</keyword>
<dbReference type="AlphaFoldDB" id="A0A1I7ZXM6"/>
<protein>
    <recommendedName>
        <fullName evidence="1">Dynein light chain</fullName>
    </recommendedName>
</protein>
<dbReference type="GO" id="GO:0007017">
    <property type="term" value="P:microtubule-based process"/>
    <property type="evidence" value="ECO:0007669"/>
    <property type="project" value="InterPro"/>
</dbReference>
<dbReference type="GO" id="GO:0005874">
    <property type="term" value="C:microtubule"/>
    <property type="evidence" value="ECO:0007669"/>
    <property type="project" value="UniProtKB-KW"/>
</dbReference>
<dbReference type="PANTHER" id="PTHR11886:SF87">
    <property type="entry name" value="DYNEIN LIGHT CHAIN"/>
    <property type="match status" value="1"/>
</dbReference>
<dbReference type="FunFam" id="3.30.740.10:FF:000006">
    <property type="entry name" value="Dynein light chain"/>
    <property type="match status" value="1"/>
</dbReference>